<accession>Q9XEM7</accession>
<sequence length="628" mass="64415">MGRRLTGQGRARSTPTWAATSDRERGGPEPHRMAGDARRAPANGGEPEEVASTGGERRTRGMNSTRGGTTAAGGGGEARRMSDVVAREESEGRAGLGSADVERYCDAHAVAQNPMVAGDARAAALCGGGRGGTARERLGRPVGQGGSRRAEARGYGEGMADGGAHPCAAAASRAARRESKRGGQRPGEWIGEVEGAPRKVMASGFEERETDGGAQPGAASTKLAAAARASSAKRRWRELHDAEKERGCQGEGGAEELTVERGTASPDFGDGKGRKADGGAWTSSGARRRTRRRGGMVSRRACRGRGRRRAGTASLVVAVAFLAVTTKEAAVLWVGRATTTGVEGGGGSTPFQGARGEGGKDCGHGAKRRSAGDSGGFVGSAKAATAWMHWAAKAVDRAVGIEPRARASAVKVGAASWHGRGGGVGATGRKGGVSGTLCLLPHQDKGESEAALPAREKAKGGGGKGALLLPFLGGEAGEARGIGVAALAACGMRRRGHGDAADDSEKGGGLVWRRARTKAVDAAGVTVARPQRSAMSGAARGSGNGGDEIQIADGRRKSKAASGERDGEACVREREERGRCPRWVSRAAHVEGVSRRSVGLGREKSAQNRKGGEVDFLQEISLRSILRI</sequence>
<dbReference type="EMBL" id="AF111709">
    <property type="protein sequence ID" value="AAD27552.1"/>
    <property type="molecule type" value="Genomic_DNA"/>
</dbReference>
<protein>
    <submittedName>
        <fullName evidence="2">Uncharacterized protein</fullName>
    </submittedName>
</protein>
<feature type="region of interest" description="Disordered" evidence="1">
    <location>
        <begin position="1"/>
        <end position="96"/>
    </location>
</feature>
<proteinExistence type="predicted"/>
<feature type="compositionally biased region" description="Basic and acidic residues" evidence="1">
    <location>
        <begin position="21"/>
        <end position="39"/>
    </location>
</feature>
<evidence type="ECO:0000313" key="2">
    <source>
        <dbReference type="EMBL" id="AAD27552.1"/>
    </source>
</evidence>
<feature type="region of interest" description="Disordered" evidence="1">
    <location>
        <begin position="128"/>
        <end position="305"/>
    </location>
</feature>
<organism evidence="2">
    <name type="scientific">Oryza sativa subsp. indica</name>
    <name type="common">Rice</name>
    <dbReference type="NCBI Taxonomy" id="39946"/>
    <lineage>
        <taxon>Eukaryota</taxon>
        <taxon>Viridiplantae</taxon>
        <taxon>Streptophyta</taxon>
        <taxon>Embryophyta</taxon>
        <taxon>Tracheophyta</taxon>
        <taxon>Spermatophyta</taxon>
        <taxon>Magnoliopsida</taxon>
        <taxon>Liliopsida</taxon>
        <taxon>Poales</taxon>
        <taxon>Poaceae</taxon>
        <taxon>BOP clade</taxon>
        <taxon>Oryzoideae</taxon>
        <taxon>Oryzeae</taxon>
        <taxon>Oryzinae</taxon>
        <taxon>Oryza</taxon>
        <taxon>Oryza sativa</taxon>
    </lineage>
</organism>
<evidence type="ECO:0000256" key="1">
    <source>
        <dbReference type="SAM" id="MobiDB-lite"/>
    </source>
</evidence>
<feature type="compositionally biased region" description="Low complexity" evidence="1">
    <location>
        <begin position="218"/>
        <end position="230"/>
    </location>
</feature>
<feature type="region of interest" description="Disordered" evidence="1">
    <location>
        <begin position="523"/>
        <end position="568"/>
    </location>
</feature>
<name>Q9XEM7_ORYSI</name>
<reference evidence="2" key="1">
    <citation type="submission" date="1998-12" db="EMBL/GenBank/DDBJ databases">
        <title>Nested retrotransposons in Oriza sativa.</title>
        <authorList>
            <person name="Llaca V."/>
            <person name="Lou A."/>
            <person name="Young S."/>
            <person name="Messing J."/>
        </authorList>
    </citation>
    <scope>NUCLEOTIDE SEQUENCE</scope>
</reference>
<feature type="region of interest" description="Disordered" evidence="1">
    <location>
        <begin position="342"/>
        <end position="375"/>
    </location>
</feature>
<dbReference type="AlphaFoldDB" id="Q9XEM7"/>
<feature type="compositionally biased region" description="Basic residues" evidence="1">
    <location>
        <begin position="286"/>
        <end position="305"/>
    </location>
</feature>
<feature type="compositionally biased region" description="Basic and acidic residues" evidence="1">
    <location>
        <begin position="77"/>
        <end position="92"/>
    </location>
</feature>
<feature type="compositionally biased region" description="Basic and acidic residues" evidence="1">
    <location>
        <begin position="238"/>
        <end position="248"/>
    </location>
</feature>
<feature type="compositionally biased region" description="Low complexity" evidence="1">
    <location>
        <begin position="162"/>
        <end position="173"/>
    </location>
</feature>